<feature type="binding site" evidence="13">
    <location>
        <begin position="365"/>
        <end position="367"/>
    </location>
    <ligand>
        <name>substrate</name>
        <note>ligand shared with subunit alpha</note>
    </ligand>
</feature>
<dbReference type="InterPro" id="IPR005809">
    <property type="entry name" value="Succ_CoA_ligase-like_bsu"/>
</dbReference>
<dbReference type="GO" id="GO:0005739">
    <property type="term" value="C:mitochondrion"/>
    <property type="evidence" value="ECO:0000318"/>
    <property type="project" value="GO_Central"/>
</dbReference>
<feature type="binding site" evidence="13">
    <location>
        <position position="83"/>
    </location>
    <ligand>
        <name>ATP</name>
        <dbReference type="ChEBI" id="CHEBI:30616"/>
    </ligand>
</feature>
<reference evidence="15 17" key="2">
    <citation type="journal article" date="2013" name="Nature">
        <title>Insights into bilaterian evolution from three spiralian genomes.</title>
        <authorList>
            <person name="Simakov O."/>
            <person name="Marletaz F."/>
            <person name="Cho S.J."/>
            <person name="Edsinger-Gonzales E."/>
            <person name="Havlak P."/>
            <person name="Hellsten U."/>
            <person name="Kuo D.H."/>
            <person name="Larsson T."/>
            <person name="Lv J."/>
            <person name="Arendt D."/>
            <person name="Savage R."/>
            <person name="Osoegawa K."/>
            <person name="de Jong P."/>
            <person name="Grimwood J."/>
            <person name="Chapman J.A."/>
            <person name="Shapiro H."/>
            <person name="Aerts A."/>
            <person name="Otillar R.P."/>
            <person name="Terry A.Y."/>
            <person name="Boore J.L."/>
            <person name="Grigoriev I.V."/>
            <person name="Lindberg D.R."/>
            <person name="Seaver E.C."/>
            <person name="Weisblat D.A."/>
            <person name="Putnam N.H."/>
            <person name="Rokhsar D.S."/>
        </authorList>
    </citation>
    <scope>NUCLEOTIDE SEQUENCE</scope>
</reference>
<dbReference type="FunFam" id="3.30.470.20:FF:000002">
    <property type="entry name" value="Succinate--CoA ligase [ADP-forming] subunit beta"/>
    <property type="match status" value="1"/>
</dbReference>
<comment type="similarity">
    <text evidence="13">Belongs to the succinate/malate CoA ligase beta subunit family. ATP-specific subunit beta subfamily.</text>
</comment>
<evidence type="ECO:0000256" key="10">
    <source>
        <dbReference type="ARBA" id="ARBA00052879"/>
    </source>
</evidence>
<keyword evidence="3 13" id="KW-0436">Ligase</keyword>
<evidence type="ECO:0000256" key="2">
    <source>
        <dbReference type="ARBA" id="ARBA00022532"/>
    </source>
</evidence>
<dbReference type="PROSITE" id="PS50975">
    <property type="entry name" value="ATP_GRASP"/>
    <property type="match status" value="1"/>
</dbReference>
<gene>
    <name evidence="16" type="primary">20194609</name>
    <name evidence="15" type="ORF">HELRODRAFT_103352</name>
</gene>
<dbReference type="PANTHER" id="PTHR11815">
    <property type="entry name" value="SUCCINYL-COA SYNTHETASE BETA CHAIN"/>
    <property type="match status" value="1"/>
</dbReference>
<dbReference type="OrthoDB" id="1552at2759"/>
<evidence type="ECO:0000313" key="17">
    <source>
        <dbReference type="Proteomes" id="UP000015101"/>
    </source>
</evidence>
<dbReference type="InterPro" id="IPR013815">
    <property type="entry name" value="ATP_grasp_subdomain_1"/>
</dbReference>
<evidence type="ECO:0000256" key="6">
    <source>
        <dbReference type="ARBA" id="ARBA00022840"/>
    </source>
</evidence>
<evidence type="ECO:0000259" key="14">
    <source>
        <dbReference type="PROSITE" id="PS50975"/>
    </source>
</evidence>
<proteinExistence type="inferred from homology"/>
<comment type="subunit">
    <text evidence="12">Heterodimer of an alpha and a beta subunit. The beta subunit determines specificity for GTP.</text>
</comment>
<evidence type="ECO:0000256" key="3">
    <source>
        <dbReference type="ARBA" id="ARBA00022598"/>
    </source>
</evidence>
<dbReference type="Gene3D" id="3.40.50.261">
    <property type="entry name" value="Succinyl-CoA synthetase domains"/>
    <property type="match status" value="1"/>
</dbReference>
<dbReference type="AlphaFoldDB" id="T1EDF7"/>
<dbReference type="InterPro" id="IPR011761">
    <property type="entry name" value="ATP-grasp"/>
</dbReference>
<dbReference type="GO" id="GO:0006104">
    <property type="term" value="P:succinyl-CoA metabolic process"/>
    <property type="evidence" value="ECO:0000318"/>
    <property type="project" value="GO_Central"/>
</dbReference>
<comment type="function">
    <text evidence="13">ATP-specific succinyl-CoA synthetase functions in the citric acid cycle (TCA), coupling the hydrolysis of succinyl-CoA to the synthesis of ATP and thus represents the only step of substrate-level phosphorylation in the TCA. The beta subunit provides nucleotide specificity of the enzyme and binds the substrate succinate, while the binding sites for coenzyme A and phosphate are found in the alpha subunit.</text>
</comment>
<dbReference type="HAMAP" id="MF_03220">
    <property type="entry name" value="Succ_CoA_betaA_euk"/>
    <property type="match status" value="1"/>
</dbReference>
<dbReference type="InterPro" id="IPR013650">
    <property type="entry name" value="ATP-grasp_succ-CoA_synth-type"/>
</dbReference>
<dbReference type="KEGG" id="hro:HELRODRAFT_103352"/>
<evidence type="ECO:0000256" key="1">
    <source>
        <dbReference type="ARBA" id="ARBA00005064"/>
    </source>
</evidence>
<comment type="subunit">
    <text evidence="13">Heterodimer of an alpha and a beta subunit. The beta subunit determines specificity for ATP.</text>
</comment>
<keyword evidence="8" id="KW-0809">Transit peptide</keyword>
<dbReference type="FunCoup" id="T1EDF7">
    <property type="interactions" value="1426"/>
</dbReference>
<dbReference type="eggNOG" id="KOG2799">
    <property type="taxonomic scope" value="Eukaryota"/>
</dbReference>
<protein>
    <recommendedName>
        <fullName evidence="13">Succinate--CoA ligase [ADP-forming] subunit beta, mitochondrial</fullName>
        <ecNumber evidence="13">6.2.1.5</ecNumber>
    </recommendedName>
    <alternativeName>
        <fullName evidence="13">ATP-specific succinyl-CoA synthetase subunit beta</fullName>
        <shortName evidence="13">A-SCS</shortName>
    </alternativeName>
    <alternativeName>
        <fullName evidence="13">Succinyl-CoA synthetase beta-A chain</fullName>
        <shortName evidence="13">SCS-betaA</shortName>
    </alternativeName>
</protein>
<dbReference type="GeneID" id="20194609"/>
<dbReference type="HOGENOM" id="CLU_037430_0_0_1"/>
<evidence type="ECO:0000313" key="16">
    <source>
        <dbReference type="EnsemblMetazoa" id="HelroP103352"/>
    </source>
</evidence>
<feature type="binding site" evidence="13">
    <location>
        <begin position="90"/>
        <end position="92"/>
    </location>
    <ligand>
        <name>ATP</name>
        <dbReference type="ChEBI" id="CHEBI:30616"/>
    </ligand>
</feature>
<dbReference type="EMBL" id="AMQM01007343">
    <property type="status" value="NOT_ANNOTATED_CDS"/>
    <property type="molecule type" value="Genomic_DNA"/>
</dbReference>
<name>T1EDF7_HELRO</name>
<comment type="function">
    <text evidence="11">GTP-specific succinyl-CoA synthetase functions in the citric acid cycle (TCA), coupling the hydrolysis of succinyl-CoA to the synthesis of GTP and thus represents the only step of substrate-level phosphorylation in the TCA. The beta subunit provides nucleotide specificity of the enzyme and binds the substrate succinate, while the binding sites for coenzyme A and phosphate are found in the alpha subunit.</text>
</comment>
<dbReference type="GO" id="GO:0006099">
    <property type="term" value="P:tricarboxylic acid cycle"/>
    <property type="evidence" value="ECO:0000318"/>
    <property type="project" value="GO_Central"/>
</dbReference>
<dbReference type="EnsemblMetazoa" id="HelroT103352">
    <property type="protein sequence ID" value="HelroP103352"/>
    <property type="gene ID" value="HelroG103352"/>
</dbReference>
<dbReference type="InterPro" id="IPR034723">
    <property type="entry name" value="Succ_CoA_betaA_euk"/>
</dbReference>
<feature type="domain" description="ATP-grasp" evidence="14">
    <location>
        <begin position="42"/>
        <end position="274"/>
    </location>
</feature>
<comment type="catalytic activity">
    <reaction evidence="13">
        <text>succinate + ATP + CoA = succinyl-CoA + ADP + phosphate</text>
        <dbReference type="Rhea" id="RHEA:17661"/>
        <dbReference type="ChEBI" id="CHEBI:30031"/>
        <dbReference type="ChEBI" id="CHEBI:30616"/>
        <dbReference type="ChEBI" id="CHEBI:43474"/>
        <dbReference type="ChEBI" id="CHEBI:57287"/>
        <dbReference type="ChEBI" id="CHEBI:57292"/>
        <dbReference type="ChEBI" id="CHEBI:456216"/>
        <dbReference type="EC" id="6.2.1.5"/>
    </reaction>
</comment>
<reference evidence="17" key="1">
    <citation type="submission" date="2012-12" db="EMBL/GenBank/DDBJ databases">
        <authorList>
            <person name="Hellsten U."/>
            <person name="Grimwood J."/>
            <person name="Chapman J.A."/>
            <person name="Shapiro H."/>
            <person name="Aerts A."/>
            <person name="Otillar R.P."/>
            <person name="Terry A.Y."/>
            <person name="Boore J.L."/>
            <person name="Simakov O."/>
            <person name="Marletaz F."/>
            <person name="Cho S.-J."/>
            <person name="Edsinger-Gonzales E."/>
            <person name="Havlak P."/>
            <person name="Kuo D.-H."/>
            <person name="Larsson T."/>
            <person name="Lv J."/>
            <person name="Arendt D."/>
            <person name="Savage R."/>
            <person name="Osoegawa K."/>
            <person name="de Jong P."/>
            <person name="Lindberg D.R."/>
            <person name="Seaver E.C."/>
            <person name="Weisblat D.A."/>
            <person name="Putnam N.H."/>
            <person name="Grigoriev I.V."/>
            <person name="Rokhsar D.S."/>
        </authorList>
    </citation>
    <scope>NUCLEOTIDE SEQUENCE</scope>
</reference>
<dbReference type="Pfam" id="PF08442">
    <property type="entry name" value="ATP-grasp_2"/>
    <property type="match status" value="1"/>
</dbReference>
<dbReference type="HAMAP" id="MF_00558">
    <property type="entry name" value="Succ_CoA_beta"/>
    <property type="match status" value="1"/>
</dbReference>
<feature type="binding site" evidence="13">
    <location>
        <position position="308"/>
    </location>
    <ligand>
        <name>substrate</name>
        <note>ligand shared with subunit alpha</note>
    </ligand>
</feature>
<dbReference type="InterPro" id="IPR016102">
    <property type="entry name" value="Succinyl-CoA_synth-like"/>
</dbReference>
<evidence type="ECO:0000256" key="11">
    <source>
        <dbReference type="ARBA" id="ARBA00053833"/>
    </source>
</evidence>
<dbReference type="NCBIfam" id="NF001913">
    <property type="entry name" value="PRK00696.1"/>
    <property type="match status" value="1"/>
</dbReference>
<dbReference type="STRING" id="6412.T1EDF7"/>
<dbReference type="FunFam" id="3.30.1490.20:FF:000004">
    <property type="entry name" value="Succinate--CoA ligase [ADP-forming] subunit beta, mitochondrial"/>
    <property type="match status" value="1"/>
</dbReference>
<feature type="site" description="Important for substrate specificity" evidence="13">
    <location>
        <position position="79"/>
    </location>
</feature>
<dbReference type="InterPro" id="IPR017866">
    <property type="entry name" value="Succ-CoA_synthase_bsu_CS"/>
</dbReference>
<dbReference type="FunFam" id="3.40.50.261:FF:000001">
    <property type="entry name" value="Succinate--CoA ligase [ADP-forming] subunit beta"/>
    <property type="match status" value="1"/>
</dbReference>
<dbReference type="EMBL" id="KB097599">
    <property type="protein sequence ID" value="ESN93625.1"/>
    <property type="molecule type" value="Genomic_DNA"/>
</dbReference>
<evidence type="ECO:0000256" key="12">
    <source>
        <dbReference type="ARBA" id="ARBA00063570"/>
    </source>
</evidence>
<evidence type="ECO:0000256" key="8">
    <source>
        <dbReference type="ARBA" id="ARBA00022946"/>
    </source>
</evidence>
<dbReference type="InterPro" id="IPR005811">
    <property type="entry name" value="SUCC_ACL_C"/>
</dbReference>
<evidence type="ECO:0000256" key="7">
    <source>
        <dbReference type="ARBA" id="ARBA00022842"/>
    </source>
</evidence>
<dbReference type="GO" id="GO:0004775">
    <property type="term" value="F:succinate-CoA ligase (ADP-forming) activity"/>
    <property type="evidence" value="ECO:0000318"/>
    <property type="project" value="GO_Central"/>
</dbReference>
<keyword evidence="6 13" id="KW-0067">ATP-binding</keyword>
<keyword evidence="17" id="KW-1185">Reference proteome</keyword>
<dbReference type="PIRSF" id="PIRSF001554">
    <property type="entry name" value="SucCS_beta"/>
    <property type="match status" value="1"/>
</dbReference>
<dbReference type="PANTHER" id="PTHR11815:SF1">
    <property type="entry name" value="SUCCINATE--COA LIGASE [ADP-FORMING] SUBUNIT BETA, MITOCHONDRIAL"/>
    <property type="match status" value="1"/>
</dbReference>
<organism evidence="16 17">
    <name type="scientific">Helobdella robusta</name>
    <name type="common">Californian leech</name>
    <dbReference type="NCBI Taxonomy" id="6412"/>
    <lineage>
        <taxon>Eukaryota</taxon>
        <taxon>Metazoa</taxon>
        <taxon>Spiralia</taxon>
        <taxon>Lophotrochozoa</taxon>
        <taxon>Annelida</taxon>
        <taxon>Clitellata</taxon>
        <taxon>Hirudinea</taxon>
        <taxon>Rhynchobdellida</taxon>
        <taxon>Glossiphoniidae</taxon>
        <taxon>Helobdella</taxon>
    </lineage>
</organism>
<dbReference type="SUPFAM" id="SSF56059">
    <property type="entry name" value="Glutathione synthetase ATP-binding domain-like"/>
    <property type="match status" value="1"/>
</dbReference>
<dbReference type="Gene3D" id="3.30.1490.20">
    <property type="entry name" value="ATP-grasp fold, A domain"/>
    <property type="match status" value="1"/>
</dbReference>
<dbReference type="GO" id="GO:0005524">
    <property type="term" value="F:ATP binding"/>
    <property type="evidence" value="ECO:0007669"/>
    <property type="project" value="UniProtKB-UniRule"/>
</dbReference>
<dbReference type="PROSITE" id="PS01217">
    <property type="entry name" value="SUCCINYL_COA_LIG_3"/>
    <property type="match status" value="1"/>
</dbReference>
<dbReference type="OMA" id="ITACDEV"/>
<dbReference type="SUPFAM" id="SSF52210">
    <property type="entry name" value="Succinyl-CoA synthetase domains"/>
    <property type="match status" value="1"/>
</dbReference>
<keyword evidence="5 13" id="KW-0547">Nucleotide-binding</keyword>
<feature type="binding site" evidence="13">
    <location>
        <position position="243"/>
    </location>
    <ligand>
        <name>Mg(2+)</name>
        <dbReference type="ChEBI" id="CHEBI:18420"/>
    </ligand>
</feature>
<evidence type="ECO:0000256" key="13">
    <source>
        <dbReference type="HAMAP-Rule" id="MF_03220"/>
    </source>
</evidence>
<evidence type="ECO:0000256" key="4">
    <source>
        <dbReference type="ARBA" id="ARBA00022723"/>
    </source>
</evidence>
<dbReference type="Gene3D" id="3.30.470.20">
    <property type="entry name" value="ATP-grasp fold, B domain"/>
    <property type="match status" value="1"/>
</dbReference>
<comment type="pathway">
    <text evidence="1 13">Carbohydrate metabolism; tricarboxylic acid cycle; succinate from succinyl-CoA (ligase route): step 1/1.</text>
</comment>
<dbReference type="UniPathway" id="UPA00223">
    <property type="reaction ID" value="UER00999"/>
</dbReference>
<dbReference type="GO" id="GO:0000287">
    <property type="term" value="F:magnesium ion binding"/>
    <property type="evidence" value="ECO:0007669"/>
    <property type="project" value="UniProtKB-UniRule"/>
</dbReference>
<dbReference type="CTD" id="20194609"/>
<dbReference type="EC" id="6.2.1.5" evidence="13"/>
<comment type="subcellular location">
    <subcellularLocation>
        <location evidence="13">Mitochondrion</location>
    </subcellularLocation>
</comment>
<dbReference type="GO" id="GO:0042709">
    <property type="term" value="C:succinate-CoA ligase complex"/>
    <property type="evidence" value="ECO:0000318"/>
    <property type="project" value="GO_Central"/>
</dbReference>
<dbReference type="InParanoid" id="T1EDF7"/>
<dbReference type="Pfam" id="PF00549">
    <property type="entry name" value="Ligase_CoA"/>
    <property type="match status" value="1"/>
</dbReference>
<feature type="site" description="Important for substrate specificity" evidence="13">
    <location>
        <position position="147"/>
    </location>
</feature>
<evidence type="ECO:0000313" key="15">
    <source>
        <dbReference type="EMBL" id="ESN93625.1"/>
    </source>
</evidence>
<accession>T1EDF7</accession>
<comment type="catalytic activity">
    <reaction evidence="10">
        <text>GTP + succinate + CoA = succinyl-CoA + GDP + phosphate</text>
        <dbReference type="Rhea" id="RHEA:22120"/>
        <dbReference type="ChEBI" id="CHEBI:30031"/>
        <dbReference type="ChEBI" id="CHEBI:37565"/>
        <dbReference type="ChEBI" id="CHEBI:43474"/>
        <dbReference type="ChEBI" id="CHEBI:57287"/>
        <dbReference type="ChEBI" id="CHEBI:57292"/>
        <dbReference type="ChEBI" id="CHEBI:58189"/>
        <dbReference type="EC" id="6.2.1.4"/>
    </reaction>
</comment>
<dbReference type="Proteomes" id="UP000015101">
    <property type="component" value="Unassembled WGS sequence"/>
</dbReference>
<dbReference type="NCBIfam" id="TIGR01016">
    <property type="entry name" value="sucCoAbeta"/>
    <property type="match status" value="1"/>
</dbReference>
<dbReference type="RefSeq" id="XP_009028264.1">
    <property type="nucleotide sequence ID" value="XM_009030016.1"/>
</dbReference>
<keyword evidence="9 13" id="KW-0496">Mitochondrion</keyword>
<reference evidence="16" key="3">
    <citation type="submission" date="2015-06" db="UniProtKB">
        <authorList>
            <consortium name="EnsemblMetazoa"/>
        </authorList>
    </citation>
    <scope>IDENTIFICATION</scope>
</reference>
<keyword evidence="7 13" id="KW-0460">Magnesium</keyword>
<dbReference type="GO" id="GO:0004776">
    <property type="term" value="F:succinate-CoA ligase (GDP-forming) activity"/>
    <property type="evidence" value="ECO:0007669"/>
    <property type="project" value="UniProtKB-EC"/>
</dbReference>
<feature type="binding site" evidence="13">
    <location>
        <position position="257"/>
    </location>
    <ligand>
        <name>Mg(2+)</name>
        <dbReference type="ChEBI" id="CHEBI:18420"/>
    </ligand>
</feature>
<sequence>MSLLKFVSSSLSFAQKCAFKNLNSKIQHVSKRFLNIHEYQAMDLLRSAGIPTPQYQVATTSQEAFDIAQKFGEASGTKDVVLKAQVLTGGRGKGHFESGLKGGVKVVYDPAQAKDIASKMINSKIFTKQTGEAGTICKKVMISERVYSRREYYFAIALDRAAAGPVILASSQGGVNIEDVARDSPDAIIRQFIDIENGIQEDEAKKIAVFMGFEGDCLTQAVQLITKLYNLFAKHDCTLLEINPMAEISTGKVICMDCKLNFDDNAEYRQKEIFDLKDWSQVDEKEKKASEANLNYIALDGSIGCLVNGAGLAMSTMDIIRLHGGYPANFLDVGGGATSQQVTEAFRLITSDPKVKAILVNIFGGIMRCDVIAKGIIDAAHTLKLKIPIIVRLQGTQVDDAKALIASSFMKILACDNLDDAAKMAVKLADIVDLAQQVAVDVKFELPI</sequence>
<keyword evidence="4 13" id="KW-0479">Metal-binding</keyword>
<evidence type="ECO:0000256" key="5">
    <source>
        <dbReference type="ARBA" id="ARBA00022741"/>
    </source>
</evidence>
<evidence type="ECO:0000256" key="9">
    <source>
        <dbReference type="ARBA" id="ARBA00023128"/>
    </source>
</evidence>
<keyword evidence="2 13" id="KW-0816">Tricarboxylic acid cycle</keyword>
<comment type="cofactor">
    <cofactor evidence="13">
        <name>Mg(2+)</name>
        <dbReference type="ChEBI" id="CHEBI:18420"/>
    </cofactor>
    <text evidence="13">Binds 1 Mg(2+) ion per subunit.</text>
</comment>